<comment type="caution">
    <text evidence="2">The sequence shown here is derived from an EMBL/GenBank/DDBJ whole genome shotgun (WGS) entry which is preliminary data.</text>
</comment>
<keyword evidence="3" id="KW-1185">Reference proteome</keyword>
<feature type="compositionally biased region" description="Pro residues" evidence="1">
    <location>
        <begin position="213"/>
        <end position="225"/>
    </location>
</feature>
<feature type="region of interest" description="Disordered" evidence="1">
    <location>
        <begin position="206"/>
        <end position="489"/>
    </location>
</feature>
<dbReference type="Proteomes" id="UP000355283">
    <property type="component" value="Unassembled WGS sequence"/>
</dbReference>
<evidence type="ECO:0000313" key="2">
    <source>
        <dbReference type="EMBL" id="TFJ81947.1"/>
    </source>
</evidence>
<feature type="compositionally biased region" description="Polar residues" evidence="1">
    <location>
        <begin position="245"/>
        <end position="259"/>
    </location>
</feature>
<gene>
    <name evidence="2" type="ORF">NSK_006615</name>
</gene>
<organism evidence="2 3">
    <name type="scientific">Nannochloropsis salina CCMP1776</name>
    <dbReference type="NCBI Taxonomy" id="1027361"/>
    <lineage>
        <taxon>Eukaryota</taxon>
        <taxon>Sar</taxon>
        <taxon>Stramenopiles</taxon>
        <taxon>Ochrophyta</taxon>
        <taxon>Eustigmatophyceae</taxon>
        <taxon>Eustigmatales</taxon>
        <taxon>Monodopsidaceae</taxon>
        <taxon>Microchloropsis</taxon>
        <taxon>Microchloropsis salina</taxon>
    </lineage>
</organism>
<dbReference type="OrthoDB" id="10467567at2759"/>
<reference evidence="2 3" key="1">
    <citation type="submission" date="2019-01" db="EMBL/GenBank/DDBJ databases">
        <title>Nuclear Genome Assembly of the Microalgal Biofuel strain Nannochloropsis salina CCMP1776.</title>
        <authorList>
            <person name="Hovde B."/>
        </authorList>
    </citation>
    <scope>NUCLEOTIDE SEQUENCE [LARGE SCALE GENOMIC DNA]</scope>
    <source>
        <strain evidence="2 3">CCMP1776</strain>
    </source>
</reference>
<protein>
    <submittedName>
        <fullName evidence="2">Uncharacterized protein</fullName>
    </submittedName>
</protein>
<proteinExistence type="predicted"/>
<feature type="compositionally biased region" description="Basic and acidic residues" evidence="1">
    <location>
        <begin position="470"/>
        <end position="489"/>
    </location>
</feature>
<name>A0A4D9CV23_9STRA</name>
<dbReference type="EMBL" id="SDOX01000121">
    <property type="protein sequence ID" value="TFJ81947.1"/>
    <property type="molecule type" value="Genomic_DNA"/>
</dbReference>
<evidence type="ECO:0000313" key="3">
    <source>
        <dbReference type="Proteomes" id="UP000355283"/>
    </source>
</evidence>
<feature type="compositionally biased region" description="Basic and acidic residues" evidence="1">
    <location>
        <begin position="393"/>
        <end position="407"/>
    </location>
</feature>
<feature type="compositionally biased region" description="Basic and acidic residues" evidence="1">
    <location>
        <begin position="345"/>
        <end position="355"/>
    </location>
</feature>
<sequence length="540" mass="56857">MVDEEGGHPGLGGAQQAFPGLEALLTVPFSFIAKYTHNKKEAEALVQISLIAVRLDSLLDSLRVAADHAARARDSSSRLLSLCKEDPRVTALLPLLDQLQLQRRHDLTAYQEEVRQCTLALERHKELLGWSAGTHSSTAEQVGEMMPVLADASIKMSLLCVEMVARLDTLLQGRTSLYRSCRRRPTDLLSSTPSWITMADFVRDIVTRDTPPGGAPPPSLPPPPLAQTSPVPARTEGPEGPSPPSLQASCEASSSQTTAGREEGKEGGRRGGRESPGKKRVGGSEAGGEEEKSWEGTGVNSRRSKRIARGGDEDGNRIGGNGDGGSWERGWEGKNVVGGGAPALEEAREVGKEGGEEVWVGGSPGGPGEGGQKGGTQVSESRTAWSEGEAEEEGRKESKDGRLKDTAEQGGVGEEGSVSGRCFSSRGKAFPFRSAGAEGSDLAAGQVSVQREERADTDESRDLGGIGRDMQGKGHQNRDGKGEGRERGGEVQVFDEAQAVDGLDTAGLSTGDMICPTKIVSCGEERAGAPEDSEGGTPSQ</sequence>
<feature type="compositionally biased region" description="Gly residues" evidence="1">
    <location>
        <begin position="362"/>
        <end position="374"/>
    </location>
</feature>
<evidence type="ECO:0000256" key="1">
    <source>
        <dbReference type="SAM" id="MobiDB-lite"/>
    </source>
</evidence>
<feature type="compositionally biased region" description="Gly residues" evidence="1">
    <location>
        <begin position="317"/>
        <end position="327"/>
    </location>
</feature>
<accession>A0A4D9CV23</accession>
<dbReference type="AlphaFoldDB" id="A0A4D9CV23"/>
<feature type="compositionally biased region" description="Basic and acidic residues" evidence="1">
    <location>
        <begin position="450"/>
        <end position="462"/>
    </location>
</feature>
<feature type="compositionally biased region" description="Basic and acidic residues" evidence="1">
    <location>
        <begin position="260"/>
        <end position="277"/>
    </location>
</feature>